<dbReference type="GO" id="GO:0046854">
    <property type="term" value="P:phosphatidylinositol phosphate biosynthetic process"/>
    <property type="evidence" value="ECO:0007669"/>
    <property type="project" value="InterPro"/>
</dbReference>
<keyword evidence="4" id="KW-1185">Reference proteome</keyword>
<comment type="caution">
    <text evidence="3">The sequence shown here is derived from an EMBL/GenBank/DDBJ whole genome shotgun (WGS) entry which is preliminary data.</text>
</comment>
<dbReference type="GO" id="GO:0007165">
    <property type="term" value="P:signal transduction"/>
    <property type="evidence" value="ECO:0007669"/>
    <property type="project" value="TreeGrafter"/>
</dbReference>
<dbReference type="PRINTS" id="PR00378">
    <property type="entry name" value="LIIMPHPHTASE"/>
</dbReference>
<dbReference type="AlphaFoldDB" id="A0A315VB83"/>
<feature type="non-terminal residue" evidence="3">
    <location>
        <position position="89"/>
    </location>
</feature>
<name>A0A315VB83_GAMAF</name>
<dbReference type="SUPFAM" id="SSF56655">
    <property type="entry name" value="Carbohydrate phosphatase"/>
    <property type="match status" value="1"/>
</dbReference>
<dbReference type="InterPro" id="IPR000760">
    <property type="entry name" value="Inositol_monophosphatase-like"/>
</dbReference>
<reference evidence="3 4" key="1">
    <citation type="journal article" date="2018" name="G3 (Bethesda)">
        <title>A High-Quality Reference Genome for the Invasive Mosquitofish Gambusia affinis Using a Chicago Library.</title>
        <authorList>
            <person name="Hoffberg S.L."/>
            <person name="Troendle N.J."/>
            <person name="Glenn T.C."/>
            <person name="Mahmud O."/>
            <person name="Louha S."/>
            <person name="Chalopin D."/>
            <person name="Bennetzen J.L."/>
            <person name="Mauricio R."/>
        </authorList>
    </citation>
    <scope>NUCLEOTIDE SEQUENCE [LARGE SCALE GENOMIC DNA]</scope>
    <source>
        <strain evidence="3">NE01/NJP1002.9</strain>
        <tissue evidence="3">Muscle</tissue>
    </source>
</reference>
<dbReference type="PANTHER" id="PTHR20854">
    <property type="entry name" value="INOSITOL MONOPHOSPHATASE"/>
    <property type="match status" value="1"/>
</dbReference>
<dbReference type="GO" id="GO:0008934">
    <property type="term" value="F:inositol monophosphate 1-phosphatase activity"/>
    <property type="evidence" value="ECO:0007669"/>
    <property type="project" value="TreeGrafter"/>
</dbReference>
<dbReference type="InterPro" id="IPR020552">
    <property type="entry name" value="Inositol_monoPase_Li-sen"/>
</dbReference>
<evidence type="ECO:0000313" key="4">
    <source>
        <dbReference type="Proteomes" id="UP000250572"/>
    </source>
</evidence>
<dbReference type="Proteomes" id="UP000250572">
    <property type="component" value="Unassembled WGS sequence"/>
</dbReference>
<gene>
    <name evidence="3" type="ORF">CCH79_00021064</name>
</gene>
<dbReference type="EMBL" id="NHOQ01002026">
    <property type="protein sequence ID" value="PWA19996.1"/>
    <property type="molecule type" value="Genomic_DNA"/>
</dbReference>
<organism evidence="3 4">
    <name type="scientific">Gambusia affinis</name>
    <name type="common">Western mosquitofish</name>
    <name type="synonym">Heterandria affinis</name>
    <dbReference type="NCBI Taxonomy" id="33528"/>
    <lineage>
        <taxon>Eukaryota</taxon>
        <taxon>Metazoa</taxon>
        <taxon>Chordata</taxon>
        <taxon>Craniata</taxon>
        <taxon>Vertebrata</taxon>
        <taxon>Euteleostomi</taxon>
        <taxon>Actinopterygii</taxon>
        <taxon>Neopterygii</taxon>
        <taxon>Teleostei</taxon>
        <taxon>Neoteleostei</taxon>
        <taxon>Acanthomorphata</taxon>
        <taxon>Ovalentaria</taxon>
        <taxon>Atherinomorphae</taxon>
        <taxon>Cyprinodontiformes</taxon>
        <taxon>Poeciliidae</taxon>
        <taxon>Poeciliinae</taxon>
        <taxon>Gambusia</taxon>
    </lineage>
</organism>
<comment type="similarity">
    <text evidence="1">Belongs to the inositol monophosphatase superfamily.</text>
</comment>
<evidence type="ECO:0000256" key="2">
    <source>
        <dbReference type="ARBA" id="ARBA00022801"/>
    </source>
</evidence>
<sequence>MFVCRFPFVAISIGFTINKRVEVGVVYSCLEDKMFTARRGRGAFCNGEPLQVSDQTDLHRSIIATEFGSNRDPEVVDKIFSSLRNILSL</sequence>
<dbReference type="GO" id="GO:0006020">
    <property type="term" value="P:inositol metabolic process"/>
    <property type="evidence" value="ECO:0007669"/>
    <property type="project" value="TreeGrafter"/>
</dbReference>
<dbReference type="Gene3D" id="3.30.540.10">
    <property type="entry name" value="Fructose-1,6-Bisphosphatase, subunit A, domain 1"/>
    <property type="match status" value="1"/>
</dbReference>
<dbReference type="Pfam" id="PF00459">
    <property type="entry name" value="Inositol_P"/>
    <property type="match status" value="1"/>
</dbReference>
<proteinExistence type="inferred from homology"/>
<keyword evidence="2" id="KW-0378">Hydrolase</keyword>
<accession>A0A315VB83</accession>
<protein>
    <submittedName>
        <fullName evidence="3">Uncharacterized protein</fullName>
    </submittedName>
</protein>
<dbReference type="PANTHER" id="PTHR20854:SF26">
    <property type="entry name" value="INOSITOL MONOPHOSPHATASE 1"/>
    <property type="match status" value="1"/>
</dbReference>
<evidence type="ECO:0000256" key="1">
    <source>
        <dbReference type="ARBA" id="ARBA00009759"/>
    </source>
</evidence>
<evidence type="ECO:0000313" key="3">
    <source>
        <dbReference type="EMBL" id="PWA19996.1"/>
    </source>
</evidence>